<dbReference type="Pfam" id="PF00884">
    <property type="entry name" value="Sulfatase"/>
    <property type="match status" value="1"/>
</dbReference>
<dbReference type="InterPro" id="IPR035874">
    <property type="entry name" value="IDS"/>
</dbReference>
<evidence type="ECO:0000259" key="7">
    <source>
        <dbReference type="Pfam" id="PF00884"/>
    </source>
</evidence>
<comment type="cofactor">
    <cofactor evidence="1">
        <name>Ca(2+)</name>
        <dbReference type="ChEBI" id="CHEBI:29108"/>
    </cofactor>
</comment>
<reference evidence="8" key="1">
    <citation type="submission" date="2022-03" db="EMBL/GenBank/DDBJ databases">
        <authorList>
            <person name="Lindestad O."/>
        </authorList>
    </citation>
    <scope>NUCLEOTIDE SEQUENCE</scope>
</reference>
<dbReference type="InterPro" id="IPR000917">
    <property type="entry name" value="Sulfatase_N"/>
</dbReference>
<dbReference type="GO" id="GO:0046872">
    <property type="term" value="F:metal ion binding"/>
    <property type="evidence" value="ECO:0007669"/>
    <property type="project" value="UniProtKB-KW"/>
</dbReference>
<comment type="caution">
    <text evidence="8">The sequence shown here is derived from an EMBL/GenBank/DDBJ whole genome shotgun (WGS) entry which is preliminary data.</text>
</comment>
<evidence type="ECO:0000256" key="4">
    <source>
        <dbReference type="ARBA" id="ARBA00022729"/>
    </source>
</evidence>
<evidence type="ECO:0000313" key="9">
    <source>
        <dbReference type="Proteomes" id="UP000838756"/>
    </source>
</evidence>
<name>A0A8S4RXD3_9NEOP</name>
<evidence type="ECO:0000313" key="8">
    <source>
        <dbReference type="EMBL" id="CAH2243583.1"/>
    </source>
</evidence>
<keyword evidence="3" id="KW-0479">Metal-binding</keyword>
<proteinExistence type="inferred from homology"/>
<dbReference type="EMBL" id="CAKXAJ010025751">
    <property type="protein sequence ID" value="CAH2243583.1"/>
    <property type="molecule type" value="Genomic_DNA"/>
</dbReference>
<feature type="domain" description="Sulfatase N-terminal" evidence="7">
    <location>
        <begin position="11"/>
        <end position="334"/>
    </location>
</feature>
<dbReference type="PANTHER" id="PTHR45953:SF1">
    <property type="entry name" value="IDURONATE 2-SULFATASE"/>
    <property type="match status" value="1"/>
</dbReference>
<evidence type="ECO:0000256" key="2">
    <source>
        <dbReference type="ARBA" id="ARBA00008779"/>
    </source>
</evidence>
<dbReference type="InterPro" id="IPR024607">
    <property type="entry name" value="Sulfatase_CS"/>
</dbReference>
<accession>A0A8S4RXD3</accession>
<dbReference type="Gene3D" id="3.40.720.10">
    <property type="entry name" value="Alkaline Phosphatase, subunit A"/>
    <property type="match status" value="1"/>
</dbReference>
<dbReference type="Proteomes" id="UP000838756">
    <property type="component" value="Unassembled WGS sequence"/>
</dbReference>
<gene>
    <name evidence="8" type="primary">jg12893</name>
    <name evidence="8" type="ORF">PAEG_LOCUS19694</name>
</gene>
<organism evidence="8 9">
    <name type="scientific">Pararge aegeria aegeria</name>
    <dbReference type="NCBI Taxonomy" id="348720"/>
    <lineage>
        <taxon>Eukaryota</taxon>
        <taxon>Metazoa</taxon>
        <taxon>Ecdysozoa</taxon>
        <taxon>Arthropoda</taxon>
        <taxon>Hexapoda</taxon>
        <taxon>Insecta</taxon>
        <taxon>Pterygota</taxon>
        <taxon>Neoptera</taxon>
        <taxon>Endopterygota</taxon>
        <taxon>Lepidoptera</taxon>
        <taxon>Glossata</taxon>
        <taxon>Ditrysia</taxon>
        <taxon>Papilionoidea</taxon>
        <taxon>Nymphalidae</taxon>
        <taxon>Satyrinae</taxon>
        <taxon>Satyrini</taxon>
        <taxon>Parargina</taxon>
        <taxon>Pararge</taxon>
    </lineage>
</organism>
<keyword evidence="5" id="KW-0378">Hydrolase</keyword>
<dbReference type="InterPro" id="IPR017850">
    <property type="entry name" value="Alkaline_phosphatase_core_sf"/>
</dbReference>
<evidence type="ECO:0000256" key="1">
    <source>
        <dbReference type="ARBA" id="ARBA00001913"/>
    </source>
</evidence>
<dbReference type="PROSITE" id="PS00523">
    <property type="entry name" value="SULFATASE_1"/>
    <property type="match status" value="1"/>
</dbReference>
<dbReference type="PANTHER" id="PTHR45953">
    <property type="entry name" value="IDURONATE 2-SULFATASE"/>
    <property type="match status" value="1"/>
</dbReference>
<dbReference type="SUPFAM" id="SSF53649">
    <property type="entry name" value="Alkaline phosphatase-like"/>
    <property type="match status" value="1"/>
</dbReference>
<evidence type="ECO:0000256" key="5">
    <source>
        <dbReference type="ARBA" id="ARBA00022801"/>
    </source>
</evidence>
<evidence type="ECO:0000256" key="3">
    <source>
        <dbReference type="ARBA" id="ARBA00022723"/>
    </source>
</evidence>
<dbReference type="GO" id="GO:0004423">
    <property type="term" value="F:iduronate-2-sulfatase activity"/>
    <property type="evidence" value="ECO:0007669"/>
    <property type="project" value="InterPro"/>
</dbReference>
<protein>
    <submittedName>
        <fullName evidence="8">Jg12893 protein</fullName>
    </submittedName>
</protein>
<comment type="similarity">
    <text evidence="2">Belongs to the sulfatase family.</text>
</comment>
<dbReference type="AlphaFoldDB" id="A0A8S4RXD3"/>
<dbReference type="GO" id="GO:0005737">
    <property type="term" value="C:cytoplasm"/>
    <property type="evidence" value="ECO:0007669"/>
    <property type="project" value="TreeGrafter"/>
</dbReference>
<evidence type="ECO:0000256" key="6">
    <source>
        <dbReference type="ARBA" id="ARBA00022837"/>
    </source>
</evidence>
<keyword evidence="6" id="KW-0106">Calcium</keyword>
<dbReference type="CDD" id="cd16030">
    <property type="entry name" value="iduronate-2-sulfatase"/>
    <property type="match status" value="1"/>
</dbReference>
<dbReference type="OrthoDB" id="96314at2759"/>
<keyword evidence="4" id="KW-0732">Signal</keyword>
<sequence length="481" mass="55969">MRHLTEKEVYLPNIQKLAGESIQFSNAFAQQSLCAPSRNSILTGRRPDALHLYDFYSYWRDFVGNFSTMPQLFKEFGFDTYSVGKIFHPGKSSNFTDDYPYSWSEIPYHPPTERYRNAAVCKDRKTKKLQKNLICPVTVKTHPGRTLPDMETLKRSIDILSQRNRSKPFLLAVGFHKPHIPLKYPHQYLKRVPISEVNPPNNRYMPKGMPSVAWHPWCDVRYRDDIKALNISFPMGIMPTKWTLKIRQSYYAASLYVDDLIGQLMGYVDNNTIVVLTSDHGWSLGENGLWAKYSNFDVALKVPLIFKIPGQTPRSITTPVELIDIFPTLIELVGLKQTTSKCKSFNDKSTLCFDGKSLVNIMRNNNATFTARKSYSISQYPRPSVRPTINSDKPRLKNIKIMGYSIRTKKYRYTEWISFNNTQFTRNWNKMYGIELYNHMVDGEESNNLHFDPNYIHVRQKLSRMLRSHIDPNFKRAVRSI</sequence>
<keyword evidence="9" id="KW-1185">Reference proteome</keyword>